<keyword evidence="1" id="KW-0479">Metal-binding</keyword>
<evidence type="ECO:0000256" key="1">
    <source>
        <dbReference type="HAMAP-Rule" id="MF_01972"/>
    </source>
</evidence>
<keyword evidence="1 2" id="KW-0223">Dioxygenase</keyword>
<dbReference type="PANTHER" id="PTHR10138:SF0">
    <property type="entry name" value="TRYPTOPHAN 2,3-DIOXYGENASE"/>
    <property type="match status" value="1"/>
</dbReference>
<dbReference type="GO" id="GO:0020037">
    <property type="term" value="F:heme binding"/>
    <property type="evidence" value="ECO:0007669"/>
    <property type="project" value="UniProtKB-UniRule"/>
</dbReference>
<name>A0A1H6EW04_9ACTN</name>
<dbReference type="SUPFAM" id="SSF140959">
    <property type="entry name" value="Indolic compounds 2,3-dioxygenase-like"/>
    <property type="match status" value="1"/>
</dbReference>
<dbReference type="InterPro" id="IPR037217">
    <property type="entry name" value="Trp/Indoleamine_2_3_dOase-like"/>
</dbReference>
<reference evidence="2 3" key="1">
    <citation type="submission" date="2016-10" db="EMBL/GenBank/DDBJ databases">
        <authorList>
            <person name="de Groot N.N."/>
        </authorList>
    </citation>
    <scope>NUCLEOTIDE SEQUENCE [LARGE SCALE GENOMIC DNA]</scope>
    <source>
        <strain evidence="2 3">CGMCC 4.7037</strain>
    </source>
</reference>
<dbReference type="Gene3D" id="1.20.58.480">
    <property type="match status" value="1"/>
</dbReference>
<dbReference type="InterPro" id="IPR004981">
    <property type="entry name" value="Trp_2_3_dOase"/>
</dbReference>
<dbReference type="Pfam" id="PF03301">
    <property type="entry name" value="Trp_dioxygenase"/>
    <property type="match status" value="2"/>
</dbReference>
<organism evidence="2 3">
    <name type="scientific">Nonomuraea solani</name>
    <dbReference type="NCBI Taxonomy" id="1144553"/>
    <lineage>
        <taxon>Bacteria</taxon>
        <taxon>Bacillati</taxon>
        <taxon>Actinomycetota</taxon>
        <taxon>Actinomycetes</taxon>
        <taxon>Streptosporangiales</taxon>
        <taxon>Streptosporangiaceae</taxon>
        <taxon>Nonomuraea</taxon>
    </lineage>
</organism>
<feature type="binding site" description="axial binding residue" evidence="1">
    <location>
        <position position="243"/>
    </location>
    <ligand>
        <name>heme</name>
        <dbReference type="ChEBI" id="CHEBI:30413"/>
    </ligand>
    <ligandPart>
        <name>Fe</name>
        <dbReference type="ChEBI" id="CHEBI:18248"/>
    </ligandPart>
</feature>
<evidence type="ECO:0000313" key="3">
    <source>
        <dbReference type="Proteomes" id="UP000236732"/>
    </source>
</evidence>
<keyword evidence="1" id="KW-0408">Iron</keyword>
<proteinExistence type="inferred from homology"/>
<dbReference type="GO" id="GO:0046872">
    <property type="term" value="F:metal ion binding"/>
    <property type="evidence" value="ECO:0007669"/>
    <property type="project" value="UniProtKB-KW"/>
</dbReference>
<dbReference type="GO" id="GO:0004833">
    <property type="term" value="F:L-tryptophan 2,3-dioxygenase activity"/>
    <property type="evidence" value="ECO:0007669"/>
    <property type="project" value="UniProtKB-UniRule"/>
</dbReference>
<dbReference type="PANTHER" id="PTHR10138">
    <property type="entry name" value="TRYPTOPHAN 2,3-DIOXYGENASE"/>
    <property type="match status" value="1"/>
</dbReference>
<dbReference type="AlphaFoldDB" id="A0A1H6EW04"/>
<comment type="cofactor">
    <cofactor evidence="1">
        <name>heme</name>
        <dbReference type="ChEBI" id="CHEBI:30413"/>
    </cofactor>
    <text evidence="1">Binds 1 heme group per subunit.</text>
</comment>
<sequence length="285" mass="32213">MIATSYSGMAVDLAFLRPVMPYHHVLVDVRESPFTIDFDTQVPYDTYVRTDTLHDLQHPLSEDPGEMSFLMITQVMELYFKLIAFELRGARERLRADDVWGAVGTLRRTALHLEGLNASWRGLRWMTPAEFNRFRTRLGEASGLQSAMYRRVEFLLGLKNPALIRPFKRKAGTYGELAAALDEPSVWDEAGALLGRRGHDVCDPAAVERAWVAIYASEDRETRLLGDALSEVAEQFGEWRYQHVAAVRRAMGHKPGSGGSSGLAWLERSMAQVVFPELWSARTHM</sequence>
<comment type="pathway">
    <text evidence="1">Amino-acid degradation; L-tryptophan degradation via kynurenine pathway; L-kynurenine from L-tryptophan: step 1/2.</text>
</comment>
<comment type="catalytic activity">
    <reaction evidence="1">
        <text>L-tryptophan + O2 = N-formyl-L-kynurenine</text>
        <dbReference type="Rhea" id="RHEA:24536"/>
        <dbReference type="ChEBI" id="CHEBI:15379"/>
        <dbReference type="ChEBI" id="CHEBI:57912"/>
        <dbReference type="ChEBI" id="CHEBI:58629"/>
        <dbReference type="EC" id="1.13.11.11"/>
    </reaction>
</comment>
<dbReference type="EC" id="1.13.11.11" evidence="1"/>
<gene>
    <name evidence="1" type="primary">kynA</name>
    <name evidence="2" type="ORF">SAMN05444920_118218</name>
</gene>
<protein>
    <recommendedName>
        <fullName evidence="1">Tryptophan 2,3-dioxygenase</fullName>
        <shortName evidence="1">TDO</shortName>
        <ecNumber evidence="1">1.13.11.11</ecNumber>
    </recommendedName>
    <alternativeName>
        <fullName evidence="1">Tryptamin 2,3-dioxygenase</fullName>
    </alternativeName>
    <alternativeName>
        <fullName evidence="1">Tryptophan oxygenase</fullName>
        <shortName evidence="1">TO</shortName>
        <shortName evidence="1">TRPO</shortName>
    </alternativeName>
    <alternativeName>
        <fullName evidence="1">Tryptophan pyrrolase</fullName>
    </alternativeName>
    <alternativeName>
        <fullName evidence="1">Tryptophanase</fullName>
    </alternativeName>
</protein>
<dbReference type="EMBL" id="FNVT01000018">
    <property type="protein sequence ID" value="SEH01029.1"/>
    <property type="molecule type" value="Genomic_DNA"/>
</dbReference>
<dbReference type="HAMAP" id="MF_01972">
    <property type="entry name" value="T23O"/>
    <property type="match status" value="1"/>
</dbReference>
<accession>A0A1H6EW04</accession>
<dbReference type="GO" id="GO:0019441">
    <property type="term" value="P:L-tryptophan catabolic process to kynurenine"/>
    <property type="evidence" value="ECO:0007669"/>
    <property type="project" value="UniProtKB-UniRule"/>
</dbReference>
<comment type="similarity">
    <text evidence="1">Belongs to the tryptophan 2,3-dioxygenase family.</text>
</comment>
<feature type="binding site" evidence="1">
    <location>
        <position position="135"/>
    </location>
    <ligand>
        <name>substrate</name>
    </ligand>
</feature>
<keyword evidence="1" id="KW-0823">Tryptophan catabolism</keyword>
<keyword evidence="1" id="KW-0349">Heme</keyword>
<keyword evidence="1" id="KW-0560">Oxidoreductase</keyword>
<keyword evidence="3" id="KW-1185">Reference proteome</keyword>
<comment type="subunit">
    <text evidence="1">Homotetramer.</text>
</comment>
<evidence type="ECO:0000313" key="2">
    <source>
        <dbReference type="EMBL" id="SEH01029.1"/>
    </source>
</evidence>
<comment type="function">
    <text evidence="1">Heme-dependent dioxygenase that catalyzes the oxidative cleavage of the L-tryptophan (L-Trp) pyrrole ring and converts L-tryptophan to N-formyl-L-kynurenine. Catalyzes the oxidative cleavage of the indole moiety.</text>
</comment>
<dbReference type="GO" id="GO:0019442">
    <property type="term" value="P:L-tryptophan catabolic process to acetyl-CoA"/>
    <property type="evidence" value="ECO:0007669"/>
    <property type="project" value="TreeGrafter"/>
</dbReference>
<dbReference type="Proteomes" id="UP000236732">
    <property type="component" value="Unassembled WGS sequence"/>
</dbReference>
<dbReference type="UniPathway" id="UPA00333">
    <property type="reaction ID" value="UER00453"/>
</dbReference>
<comment type="caution">
    <text evidence="1">Lacks conserved residue(s) required for the propagation of feature annotation.</text>
</comment>